<feature type="domain" description="ABC transporter" evidence="14">
    <location>
        <begin position="401"/>
        <end position="686"/>
    </location>
</feature>
<dbReference type="InterPro" id="IPR003439">
    <property type="entry name" value="ABC_transporter-like_ATP-bd"/>
</dbReference>
<dbReference type="Pfam" id="PF24984">
    <property type="entry name" value="HEAT_EF3_GNC1"/>
    <property type="match status" value="1"/>
</dbReference>
<dbReference type="InterPro" id="IPR023780">
    <property type="entry name" value="Chromo_domain"/>
</dbReference>
<evidence type="ECO:0000256" key="3">
    <source>
        <dbReference type="ARBA" id="ARBA00011054"/>
    </source>
</evidence>
<evidence type="ECO:0000256" key="2">
    <source>
        <dbReference type="ARBA" id="ARBA00004815"/>
    </source>
</evidence>
<dbReference type="PROSITE" id="PS50013">
    <property type="entry name" value="CHROMO_2"/>
    <property type="match status" value="1"/>
</dbReference>
<dbReference type="InterPro" id="IPR016197">
    <property type="entry name" value="Chromo-like_dom_sf"/>
</dbReference>
<dbReference type="InterPro" id="IPR011989">
    <property type="entry name" value="ARM-like"/>
</dbReference>
<dbReference type="InterPro" id="IPR000953">
    <property type="entry name" value="Chromo/chromo_shadow_dom"/>
</dbReference>
<evidence type="ECO:0000256" key="1">
    <source>
        <dbReference type="ARBA" id="ARBA00004496"/>
    </source>
</evidence>
<dbReference type="GO" id="GO:0003723">
    <property type="term" value="F:RNA binding"/>
    <property type="evidence" value="ECO:0007669"/>
    <property type="project" value="UniProtKB-KW"/>
</dbReference>
<keyword evidence="7 15" id="KW-0251">Elongation factor</keyword>
<evidence type="ECO:0000256" key="10">
    <source>
        <dbReference type="ARBA" id="ARBA00022884"/>
    </source>
</evidence>
<comment type="catalytic activity">
    <reaction evidence="12">
        <text>ATP + H2O = ADP + phosphate + H(+)</text>
        <dbReference type="Rhea" id="RHEA:13065"/>
        <dbReference type="ChEBI" id="CHEBI:15377"/>
        <dbReference type="ChEBI" id="CHEBI:15378"/>
        <dbReference type="ChEBI" id="CHEBI:30616"/>
        <dbReference type="ChEBI" id="CHEBI:43474"/>
        <dbReference type="ChEBI" id="CHEBI:456216"/>
    </reaction>
</comment>
<dbReference type="Gene3D" id="1.20.1390.20">
    <property type="match status" value="1"/>
</dbReference>
<keyword evidence="9" id="KW-0067">ATP-binding</keyword>
<evidence type="ECO:0000256" key="4">
    <source>
        <dbReference type="ARBA" id="ARBA00022490"/>
    </source>
</evidence>
<accession>A0A8H8A1Z1</accession>
<dbReference type="Pfam" id="PF00005">
    <property type="entry name" value="ABC_tran"/>
    <property type="match status" value="2"/>
</dbReference>
<dbReference type="InterPro" id="IPR047036">
    <property type="entry name" value="EF3_4HB_sf"/>
</dbReference>
<dbReference type="Gene3D" id="2.40.50.990">
    <property type="match status" value="1"/>
</dbReference>
<dbReference type="GO" id="GO:0005524">
    <property type="term" value="F:ATP binding"/>
    <property type="evidence" value="ECO:0007669"/>
    <property type="project" value="UniProtKB-KW"/>
</dbReference>
<dbReference type="InterPro" id="IPR050611">
    <property type="entry name" value="ABCF"/>
</dbReference>
<evidence type="ECO:0000313" key="15">
    <source>
        <dbReference type="EMBL" id="KAG5463441.1"/>
    </source>
</evidence>
<dbReference type="InterPro" id="IPR027417">
    <property type="entry name" value="P-loop_NTPase"/>
</dbReference>
<dbReference type="PROSITE" id="PS50893">
    <property type="entry name" value="ABC_TRANSPORTER_2"/>
    <property type="match status" value="2"/>
</dbReference>
<evidence type="ECO:0000256" key="9">
    <source>
        <dbReference type="ARBA" id="ARBA00022840"/>
    </source>
</evidence>
<dbReference type="OrthoDB" id="2110130at2759"/>
<evidence type="ECO:0000256" key="5">
    <source>
        <dbReference type="ARBA" id="ARBA00022737"/>
    </source>
</evidence>
<dbReference type="Pfam" id="PF00385">
    <property type="entry name" value="Chromo"/>
    <property type="match status" value="1"/>
</dbReference>
<comment type="pathway">
    <text evidence="2">Protein biosynthesis; polypeptide chain elongation.</text>
</comment>
<dbReference type="InterPro" id="IPR003593">
    <property type="entry name" value="AAA+_ATPase"/>
</dbReference>
<feature type="domain" description="ABC transporter" evidence="14">
    <location>
        <begin position="156"/>
        <end position="375"/>
    </location>
</feature>
<keyword evidence="6" id="KW-0547">Nucleotide-binding</keyword>
<feature type="domain" description="Chromo" evidence="13">
    <location>
        <begin position="529"/>
        <end position="590"/>
    </location>
</feature>
<dbReference type="InterPro" id="IPR040533">
    <property type="entry name" value="EF3_4HB"/>
</dbReference>
<dbReference type="GO" id="GO:0003746">
    <property type="term" value="F:translation elongation factor activity"/>
    <property type="evidence" value="ECO:0007669"/>
    <property type="project" value="UniProtKB-KW"/>
</dbReference>
<evidence type="ECO:0000256" key="7">
    <source>
        <dbReference type="ARBA" id="ARBA00022768"/>
    </source>
</evidence>
<dbReference type="PROSITE" id="PS00211">
    <property type="entry name" value="ABC_TRANSPORTER_1"/>
    <property type="match status" value="2"/>
</dbReference>
<evidence type="ECO:0000256" key="6">
    <source>
        <dbReference type="ARBA" id="ARBA00022741"/>
    </source>
</evidence>
<keyword evidence="8" id="KW-0378">Hydrolase</keyword>
<dbReference type="InterPro" id="IPR015688">
    <property type="entry name" value="eEF3_ABC2_chromodomain-like"/>
</dbReference>
<reference evidence="15 16" key="1">
    <citation type="journal article" name="Sci. Rep.">
        <title>Genome-scale phylogenetic analyses confirm Olpidium as the closest living zoosporic fungus to the non-flagellated, terrestrial fungi.</title>
        <authorList>
            <person name="Chang Y."/>
            <person name="Rochon D."/>
            <person name="Sekimoto S."/>
            <person name="Wang Y."/>
            <person name="Chovatia M."/>
            <person name="Sandor L."/>
            <person name="Salamov A."/>
            <person name="Grigoriev I.V."/>
            <person name="Stajich J.E."/>
            <person name="Spatafora J.W."/>
        </authorList>
    </citation>
    <scope>NUCLEOTIDE SEQUENCE [LARGE SCALE GENOMIC DNA]</scope>
    <source>
        <strain evidence="15">S191</strain>
    </source>
</reference>
<comment type="subcellular location">
    <subcellularLocation>
        <location evidence="1">Cytoplasm</location>
    </subcellularLocation>
</comment>
<dbReference type="SUPFAM" id="SSF54160">
    <property type="entry name" value="Chromo domain-like"/>
    <property type="match status" value="1"/>
</dbReference>
<dbReference type="Gene3D" id="3.40.50.300">
    <property type="entry name" value="P-loop containing nucleotide triphosphate hydrolases"/>
    <property type="match status" value="2"/>
</dbReference>
<keyword evidence="4" id="KW-0963">Cytoplasm</keyword>
<evidence type="ECO:0000259" key="13">
    <source>
        <dbReference type="PROSITE" id="PS50013"/>
    </source>
</evidence>
<dbReference type="Proteomes" id="UP000673691">
    <property type="component" value="Unassembled WGS sequence"/>
</dbReference>
<gene>
    <name evidence="15" type="ORF">BJ554DRAFT_7519</name>
</gene>
<comment type="similarity">
    <text evidence="3">Belongs to the ABC transporter superfamily. ABCF family. EF3 subfamily.</text>
</comment>
<keyword evidence="16" id="KW-1185">Reference proteome</keyword>
<dbReference type="UniPathway" id="UPA00345"/>
<comment type="caution">
    <text evidence="15">The sequence shown here is derived from an EMBL/GenBank/DDBJ whole genome shotgun (WGS) entry which is preliminary data.</text>
</comment>
<evidence type="ECO:0000256" key="11">
    <source>
        <dbReference type="ARBA" id="ARBA00022917"/>
    </source>
</evidence>
<proteinExistence type="inferred from homology"/>
<dbReference type="InterPro" id="IPR047038">
    <property type="entry name" value="eEF3_chromodomain-like_sf"/>
</dbReference>
<keyword evidence="11" id="KW-0648">Protein biosynthesis</keyword>
<dbReference type="SMART" id="SM00382">
    <property type="entry name" value="AAA"/>
    <property type="match status" value="2"/>
</dbReference>
<dbReference type="Gene3D" id="1.25.10.10">
    <property type="entry name" value="Leucine-rich Repeat Variant"/>
    <property type="match status" value="1"/>
</dbReference>
<dbReference type="InterPro" id="IPR017871">
    <property type="entry name" value="ABC_transporter-like_CS"/>
</dbReference>
<dbReference type="GO" id="GO:0005737">
    <property type="term" value="C:cytoplasm"/>
    <property type="evidence" value="ECO:0007669"/>
    <property type="project" value="UniProtKB-SubCell"/>
</dbReference>
<dbReference type="Pfam" id="PF17947">
    <property type="entry name" value="4HB"/>
    <property type="match status" value="1"/>
</dbReference>
<protein>
    <submittedName>
        <fullName evidence="15">Translation elongation factor eEF-3</fullName>
    </submittedName>
</protein>
<dbReference type="SUPFAM" id="SSF52540">
    <property type="entry name" value="P-loop containing nucleoside triphosphate hydrolases"/>
    <property type="match status" value="2"/>
</dbReference>
<dbReference type="PANTHER" id="PTHR19211">
    <property type="entry name" value="ATP-BINDING TRANSPORT PROTEIN-RELATED"/>
    <property type="match status" value="1"/>
</dbReference>
<evidence type="ECO:0000259" key="14">
    <source>
        <dbReference type="PROSITE" id="PS50893"/>
    </source>
</evidence>
<dbReference type="EMBL" id="JAEFCI010000592">
    <property type="protein sequence ID" value="KAG5463441.1"/>
    <property type="molecule type" value="Genomic_DNA"/>
</dbReference>
<name>A0A8H8A1Z1_9FUNG</name>
<evidence type="ECO:0000256" key="12">
    <source>
        <dbReference type="ARBA" id="ARBA00049360"/>
    </source>
</evidence>
<keyword evidence="5" id="KW-0677">Repeat</keyword>
<keyword evidence="10" id="KW-0694">RNA-binding</keyword>
<dbReference type="GO" id="GO:0016887">
    <property type="term" value="F:ATP hydrolysis activity"/>
    <property type="evidence" value="ECO:0007669"/>
    <property type="project" value="InterPro"/>
</dbReference>
<dbReference type="CDD" id="cd03221">
    <property type="entry name" value="ABCF_EF-3"/>
    <property type="match status" value="1"/>
</dbReference>
<sequence length="686" mass="75966">MCKLVDDPDFVRPFLPKMLPGLQKISVEVSDPEACIVIDKAIATLLRVSGAVDGVVPETATRVVDIPKTQAALEDALKARAAAIEGDNESIVQHVAKMCAQLTLVKNFDKPAWKEAVVPYVSAIVSEADAAAVALEFLDRCFEASAEKKKAADDEEEGEDLCNCEFSLAYGAKVLLNRTRLHLKRGKRYGLCGANGTGKSTLMKAIANEQVEGFPPKSELRTVYVEHDIDANEADTPCDEFILQDPLLAEMNKADVKKALKEVGFSDEMVSAPVGSLSGGWKMKLALARAMLEKADILLLDEPTNHLDVVNVAWLENYLLGLKNVTSLIVSHDSGFLDKVVTTIIHYEHLKLVSYKGNLSAFVTRVPKAKSYYELGASEQKFRFPEPGYLEGVKTKERAILKMKDVEFSYPGSGKKQLQGITFQCSLSSRVAVIGPNGAGKSTMIKILTGELEPTDGTVWKHPNLRIAYVAQHAFHHIEQHLGQTPNQYIQWRYASGEDREELEKVTRQETEEDRAAASKVHVIEGEKKVVDQVLRRRKLKQSYEYEVSWKDRMSADNTWLPRKTLEEMGLHKMIAEVDSAEAAAQGLNRPLTQKEIEKHLIDVGLEPEFGSHAHIRGLSGGQKVRLVIGAAMWNRPHMLVLDEPTNYLDRDSLGALASAIKEVRQAVVAVVVVGGENCPRLRRRD</sequence>
<dbReference type="AlphaFoldDB" id="A0A8H8A1Z1"/>
<feature type="non-terminal residue" evidence="15">
    <location>
        <position position="686"/>
    </location>
</feature>
<dbReference type="CDD" id="cd18626">
    <property type="entry name" value="CD_eEF3"/>
    <property type="match status" value="1"/>
</dbReference>
<evidence type="ECO:0000313" key="16">
    <source>
        <dbReference type="Proteomes" id="UP000673691"/>
    </source>
</evidence>
<organism evidence="15 16">
    <name type="scientific">Olpidium bornovanus</name>
    <dbReference type="NCBI Taxonomy" id="278681"/>
    <lineage>
        <taxon>Eukaryota</taxon>
        <taxon>Fungi</taxon>
        <taxon>Fungi incertae sedis</taxon>
        <taxon>Olpidiomycota</taxon>
        <taxon>Olpidiomycotina</taxon>
        <taxon>Olpidiomycetes</taxon>
        <taxon>Olpidiales</taxon>
        <taxon>Olpidiaceae</taxon>
        <taxon>Olpidium</taxon>
    </lineage>
</organism>
<dbReference type="FunFam" id="3.40.50.300:FF:000193">
    <property type="entry name" value="Probable Elongation factor 3"/>
    <property type="match status" value="1"/>
</dbReference>
<evidence type="ECO:0000256" key="8">
    <source>
        <dbReference type="ARBA" id="ARBA00022801"/>
    </source>
</evidence>
<dbReference type="PANTHER" id="PTHR19211:SF5">
    <property type="entry name" value="ELONGATION FACTOR 3A-RELATED"/>
    <property type="match status" value="1"/>
</dbReference>